<dbReference type="InterPro" id="IPR011013">
    <property type="entry name" value="Gal_mutarotase_sf_dom"/>
</dbReference>
<reference evidence="7 8" key="1">
    <citation type="journal article" date="2020" name="Cell Host Microbe">
        <title>Functional and Genomic Variation between Human-Derived Isolates of Lachnospiraceae Reveals Inter- and Intra-Species Diversity.</title>
        <authorList>
            <person name="Sorbara M.T."/>
            <person name="Littmann E.R."/>
            <person name="Fontana E."/>
            <person name="Moody T.U."/>
            <person name="Kohout C.E."/>
            <person name="Gjonbalaj M."/>
            <person name="Eaton V."/>
            <person name="Seok R."/>
            <person name="Leiner I.M."/>
            <person name="Pamer E.G."/>
        </authorList>
    </citation>
    <scope>NUCLEOTIDE SEQUENCE [LARGE SCALE GENOMIC DNA]</scope>
    <source>
        <strain evidence="7 8">MSK.15.26</strain>
    </source>
</reference>
<dbReference type="InterPro" id="IPR012970">
    <property type="entry name" value="Lyase_8_alpha_N"/>
</dbReference>
<dbReference type="GO" id="GO:0016829">
    <property type="term" value="F:lyase activity"/>
    <property type="evidence" value="ECO:0007669"/>
    <property type="project" value="UniProtKB-KW"/>
</dbReference>
<name>A0ABX2I7G5_BLAHA</name>
<dbReference type="RefSeq" id="WP_173749301.1">
    <property type="nucleotide sequence ID" value="NZ_JAAITA010000010.1"/>
</dbReference>
<dbReference type="Gene3D" id="1.50.10.100">
    <property type="entry name" value="Chondroitin AC/alginate lyase"/>
    <property type="match status" value="1"/>
</dbReference>
<accession>A0ABX2I7G5</accession>
<dbReference type="Gene3D" id="2.60.220.10">
    <property type="entry name" value="Polysaccharide lyase family 8-like, C-terminal"/>
    <property type="match status" value="1"/>
</dbReference>
<dbReference type="EMBL" id="JAAITA010000010">
    <property type="protein sequence ID" value="NSJ86280.1"/>
    <property type="molecule type" value="Genomic_DNA"/>
</dbReference>
<evidence type="ECO:0000256" key="3">
    <source>
        <dbReference type="ARBA" id="ARBA00023239"/>
    </source>
</evidence>
<dbReference type="Gene3D" id="2.70.98.10">
    <property type="match status" value="1"/>
</dbReference>
<feature type="domain" description="Polysaccharide lyase 8 N-terminal alpha-helical" evidence="6">
    <location>
        <begin position="186"/>
        <end position="473"/>
    </location>
</feature>
<dbReference type="InterPro" id="IPR004103">
    <property type="entry name" value="Lyase_8_C"/>
</dbReference>
<sequence>MKSIRLIKGQTMRLKKPEDFSNKVFWSTGFLRYDGNFLKNAGYYKIKRELRVGEAEGERRAEAAKADHLLKIDEISNQDVCITAENKGNVVVSVKDDTGKERKWRLEILHENPNHLPDVSKDDFRKIRLKWKQLLTGQGLNATEEGRELLNEIHRDAENVWNKYFYKGQKICEGIPWKENQKEQENKDIPYIDDAIKFTSAFQNVLVLCKAYGAEGGLFYKNQELLQDIINILDFLCNKCYVPKTQTDNWWTWEIGIPKELIPSLMIIFDSLTKEQIWKYTEGIAFFQLDPFHEGGIGTASTHGQGYRKGQGANIIDCSTIAVGLGALREDNELVYLGMLASAETFVIKNVEESSKISNKGYESGFYSDGSYLDHVKVPYLGAYGIEFMKGAAKIPYLLYETPWKYPTSVWKNLESYIMDGFGNAIYKGCMLDCLKGRSVSRPTWSNRDIGREAMKIIIRLLDFLGENSKETVFAMLKEWVEADKGFLDSLKNVEDINIKHKAQKLLRNTSIVSYAAPVHKSYPLMDRVIHRRKKYLFAVSMYSERIQNTEIMNHENRFGWHQNNGMTYIYDDDNQYTENYWNTVNPLRLCGTTIVPVDIGNGKPDSSGYAQGGDFCSKESWVGGTTIENYGISGMSFSGEIQKIPGDPVVSYAPDLKGKKSWFMFENEIVCLGAGITNKNIELPVETIVENKKLRKDGSNQFLVNGEKTDIPVKEANVKELVKRSVDVSGRCFERVSWAHLEGNRAKGTGYYFPEKNTEIQVRRGQTDGSWKDVGTFEGGSTENYLEMWMDHGQNPENASYSYVLLPETSAEETENYVRAPKVSILENSSEVQAVYHEELGITGINFWREQGGNVNGITSDRAASVMLQETAKGTLKVSVSDPTMKNQGQIQITIKKKVGDSILLDESVTCEKTENSVVLVFDMARRNGRSCMAEFKIASD</sequence>
<dbReference type="InterPro" id="IPR003159">
    <property type="entry name" value="Lyase_8_central_dom"/>
</dbReference>
<keyword evidence="3 7" id="KW-0456">Lyase</keyword>
<protein>
    <submittedName>
        <fullName evidence="7">Polysaccharide lyase 8 family protein</fullName>
    </submittedName>
</protein>
<dbReference type="PANTHER" id="PTHR38481">
    <property type="entry name" value="HYALURONATE LYASE"/>
    <property type="match status" value="1"/>
</dbReference>
<gene>
    <name evidence="7" type="ORF">G5A70_08900</name>
</gene>
<dbReference type="SUPFAM" id="SSF49863">
    <property type="entry name" value="Hyaluronate lyase-like, C-terminal domain"/>
    <property type="match status" value="1"/>
</dbReference>
<keyword evidence="8" id="KW-1185">Reference proteome</keyword>
<feature type="domain" description="Polysaccharide lyase family 8 central" evidence="4">
    <location>
        <begin position="520"/>
        <end position="811"/>
    </location>
</feature>
<dbReference type="Pfam" id="PF02278">
    <property type="entry name" value="Lyase_8"/>
    <property type="match status" value="1"/>
</dbReference>
<dbReference type="SUPFAM" id="SSF74650">
    <property type="entry name" value="Galactose mutarotase-like"/>
    <property type="match status" value="1"/>
</dbReference>
<dbReference type="InterPro" id="IPR008929">
    <property type="entry name" value="Chondroitin_lyas"/>
</dbReference>
<proteinExistence type="inferred from homology"/>
<dbReference type="CDD" id="cd01083">
    <property type="entry name" value="GAG_Lyase"/>
    <property type="match status" value="1"/>
</dbReference>
<dbReference type="Pfam" id="PF02884">
    <property type="entry name" value="Lyase_8_C"/>
    <property type="match status" value="1"/>
</dbReference>
<evidence type="ECO:0000259" key="6">
    <source>
        <dbReference type="Pfam" id="PF08124"/>
    </source>
</evidence>
<dbReference type="PANTHER" id="PTHR38481:SF1">
    <property type="entry name" value="HYALURONATE LYASE"/>
    <property type="match status" value="1"/>
</dbReference>
<dbReference type="InterPro" id="IPR014718">
    <property type="entry name" value="GH-type_carb-bd"/>
</dbReference>
<organism evidence="7 8">
    <name type="scientific">Blautia hansenii</name>
    <name type="common">Ruminococcus hansenii</name>
    <dbReference type="NCBI Taxonomy" id="1322"/>
    <lineage>
        <taxon>Bacteria</taxon>
        <taxon>Bacillati</taxon>
        <taxon>Bacillota</taxon>
        <taxon>Clostridia</taxon>
        <taxon>Lachnospirales</taxon>
        <taxon>Lachnospiraceae</taxon>
        <taxon>Blautia</taxon>
    </lineage>
</organism>
<evidence type="ECO:0000313" key="8">
    <source>
        <dbReference type="Proteomes" id="UP000822142"/>
    </source>
</evidence>
<dbReference type="Pfam" id="PF08124">
    <property type="entry name" value="Lyase_8_N"/>
    <property type="match status" value="1"/>
</dbReference>
<evidence type="ECO:0000256" key="2">
    <source>
        <dbReference type="ARBA" id="ARBA00022729"/>
    </source>
</evidence>
<dbReference type="InterPro" id="IPR011071">
    <property type="entry name" value="Lyase_8-like_C"/>
</dbReference>
<evidence type="ECO:0000259" key="4">
    <source>
        <dbReference type="Pfam" id="PF02278"/>
    </source>
</evidence>
<evidence type="ECO:0000259" key="5">
    <source>
        <dbReference type="Pfam" id="PF02884"/>
    </source>
</evidence>
<dbReference type="Proteomes" id="UP000822142">
    <property type="component" value="Unassembled WGS sequence"/>
</dbReference>
<dbReference type="SUPFAM" id="SSF48230">
    <property type="entry name" value="Chondroitin AC/alginate lyase"/>
    <property type="match status" value="1"/>
</dbReference>
<evidence type="ECO:0000256" key="1">
    <source>
        <dbReference type="ARBA" id="ARBA00006699"/>
    </source>
</evidence>
<dbReference type="InterPro" id="IPR038970">
    <property type="entry name" value="Lyase_8"/>
</dbReference>
<comment type="similarity">
    <text evidence="1">Belongs to the polysaccharide lyase 8 family.</text>
</comment>
<comment type="caution">
    <text evidence="7">The sequence shown here is derived from an EMBL/GenBank/DDBJ whole genome shotgun (WGS) entry which is preliminary data.</text>
</comment>
<evidence type="ECO:0000313" key="7">
    <source>
        <dbReference type="EMBL" id="NSJ86280.1"/>
    </source>
</evidence>
<feature type="domain" description="Polysaccharide lyase family 8 C-terminal" evidence="5">
    <location>
        <begin position="825"/>
        <end position="889"/>
    </location>
</feature>
<keyword evidence="2" id="KW-0732">Signal</keyword>